<dbReference type="KEGG" id="mya:MORIYA_4001"/>
<dbReference type="Pfam" id="PF12571">
    <property type="entry name" value="Phage_tail_fib"/>
    <property type="match status" value="1"/>
</dbReference>
<evidence type="ECO:0000256" key="1">
    <source>
        <dbReference type="ARBA" id="ARBA00004328"/>
    </source>
</evidence>
<dbReference type="GO" id="GO:0046718">
    <property type="term" value="P:symbiont entry into host cell"/>
    <property type="evidence" value="ECO:0007669"/>
    <property type="project" value="InterPro"/>
</dbReference>
<accession>A0A330LUM6</accession>
<comment type="subcellular location">
    <subcellularLocation>
        <location evidence="1">Virion</location>
    </subcellularLocation>
</comment>
<dbReference type="InterPro" id="IPR051934">
    <property type="entry name" value="Phage_Tail_Fiber_Structural"/>
</dbReference>
<dbReference type="PANTHER" id="PTHR35191:SF1">
    <property type="entry name" value="PROPHAGE SIDE TAIL FIBER PROTEIN HOMOLOG STFQ-RELATED"/>
    <property type="match status" value="1"/>
</dbReference>
<evidence type="ECO:0000256" key="2">
    <source>
        <dbReference type="ARBA" id="ARBA00022581"/>
    </source>
</evidence>
<organism evidence="4 5">
    <name type="scientific">Moritella yayanosii</name>
    <dbReference type="NCBI Taxonomy" id="69539"/>
    <lineage>
        <taxon>Bacteria</taxon>
        <taxon>Pseudomonadati</taxon>
        <taxon>Pseudomonadota</taxon>
        <taxon>Gammaproteobacteria</taxon>
        <taxon>Alteromonadales</taxon>
        <taxon>Moritellaceae</taxon>
        <taxon>Moritella</taxon>
    </lineage>
</organism>
<feature type="domain" description="Phage tail fibre protein N-terminal" evidence="3">
    <location>
        <begin position="3"/>
        <end position="158"/>
    </location>
</feature>
<protein>
    <recommendedName>
        <fullName evidence="3">Phage tail fibre protein N-terminal domain-containing protein</fullName>
    </recommendedName>
</protein>
<dbReference type="InterPro" id="IPR022225">
    <property type="entry name" value="Phage_tail_fibre_N"/>
</dbReference>
<proteinExistence type="predicted"/>
<dbReference type="GO" id="GO:0019062">
    <property type="term" value="P:virion attachment to host cell"/>
    <property type="evidence" value="ECO:0007669"/>
    <property type="project" value="InterPro"/>
</dbReference>
<dbReference type="Proteomes" id="UP000250163">
    <property type="component" value="Chromosome MORIYA"/>
</dbReference>
<dbReference type="InterPro" id="IPR037053">
    <property type="entry name" value="Phage_tail_collar_dom_sf"/>
</dbReference>
<dbReference type="Pfam" id="PF03406">
    <property type="entry name" value="Phage_fiber_2"/>
    <property type="match status" value="1"/>
</dbReference>
<name>A0A330LUM6_9GAMM</name>
<evidence type="ECO:0000259" key="3">
    <source>
        <dbReference type="Pfam" id="PF12571"/>
    </source>
</evidence>
<keyword evidence="5" id="KW-1185">Reference proteome</keyword>
<dbReference type="EMBL" id="LS483250">
    <property type="protein sequence ID" value="SQD80453.1"/>
    <property type="molecule type" value="Genomic_DNA"/>
</dbReference>
<keyword evidence="2" id="KW-0945">Host-virus interaction</keyword>
<evidence type="ECO:0000313" key="5">
    <source>
        <dbReference type="Proteomes" id="UP000250163"/>
    </source>
</evidence>
<dbReference type="Gene3D" id="3.90.1340.10">
    <property type="entry name" value="Phage tail collar domain"/>
    <property type="match status" value="1"/>
</dbReference>
<dbReference type="SUPFAM" id="SSF88874">
    <property type="entry name" value="Receptor-binding domain of short tail fibre protein gp12"/>
    <property type="match status" value="1"/>
</dbReference>
<gene>
    <name evidence="4" type="ORF">MORIYA_4001</name>
</gene>
<dbReference type="AlphaFoldDB" id="A0A330LUM6"/>
<sequence length="761" mass="82210">MSQTIITLAFEQYKAQQEAIAVPVELDEFVLANVPNQDASLPIDRNEGLPPQAQIVFVGDVSQAGYVNSNAVVYSLIMDTRIGDFDFNWIGLRNKVSGVIAAISHIPTVYKLKSVLGVQNGNSVTRSIMMSYSDAMSLTNIDVDASTWQIDFTARLFGMDEAERLANVDHYGNATFLADGYQVFKSGSTYKIKQGTGYVGGLRCHAPSNLVVSNVKQSSGIYLDASWQGHITSQWQTVVTLVSSTSVLTDYTDNDGVVHYVTKIADVDSAGNVIDVRFIGGSNEFERKDNAATDTDIDNDSTAGKHVKLTQFWRGITKKISAAFLNRSINTTGALKGGGDLSKNLTLAIDSANTARPGVVQLTNSITSTLSTLGASAAAVKKVADIAKSKMTQVTGDARYVASNEGGVRRISRGETASVNAKRKYEIGRFSVDTDQWHSNGTIIVEIYNTHYVSHGYKKYSIRWGYKYSAGNITLVEAFGDGGKEKVTIGDPVVVSGYVKYLPIYLEQAAYNRCSVILTTGFTPTSDSTPGNNGCYLPTPMPYETISSFMGDEQVCSDRSLDIGGYLKEKGQRVYSPNNLPVEDIWLKVAAKICPVGVPLPWPTDIAPDGFAIMKGQVFSPSFTETLKVYPGGFLPDMRGLGIVGKTDSEVILAYEEGQVKKHGHAGSSVGSTNLGSKNTNTTGNHYHALPTGRNGTGNDTALTYIGENNYSAIKKNTSTKGNHYHSVSIGSHAHSVVIALFGGTKNTIDNRKFNWIVRLA</sequence>
<dbReference type="PANTHER" id="PTHR35191">
    <property type="entry name" value="PROPHAGE SIDE TAIL FIBER PROTEIN HOMOLOG STFQ-RELATED"/>
    <property type="match status" value="1"/>
</dbReference>
<dbReference type="RefSeq" id="WP_197713405.1">
    <property type="nucleotide sequence ID" value="NZ_LS483250.1"/>
</dbReference>
<reference evidence="5" key="1">
    <citation type="submission" date="2018-05" db="EMBL/GenBank/DDBJ databases">
        <authorList>
            <person name="Cea G.-C."/>
            <person name="William W."/>
        </authorList>
    </citation>
    <scope>NUCLEOTIDE SEQUENCE [LARGE SCALE GENOMIC DNA]</scope>
    <source>
        <strain evidence="5">DB21MT 5</strain>
    </source>
</reference>
<dbReference type="InterPro" id="IPR005068">
    <property type="entry name" value="Phage_lambda_Stf-r2"/>
</dbReference>
<evidence type="ECO:0000313" key="4">
    <source>
        <dbReference type="EMBL" id="SQD80453.1"/>
    </source>
</evidence>